<dbReference type="PANTHER" id="PTHR47331:SF1">
    <property type="entry name" value="GAG-LIKE PROTEIN"/>
    <property type="match status" value="1"/>
</dbReference>
<dbReference type="Gene3D" id="3.30.70.270">
    <property type="match status" value="1"/>
</dbReference>
<evidence type="ECO:0000313" key="1">
    <source>
        <dbReference type="EMBL" id="GFY56782.1"/>
    </source>
</evidence>
<dbReference type="Proteomes" id="UP000886998">
    <property type="component" value="Unassembled WGS sequence"/>
</dbReference>
<evidence type="ECO:0008006" key="3">
    <source>
        <dbReference type="Google" id="ProtNLM"/>
    </source>
</evidence>
<sequence>MDWVAEEYKDIIQDQFSKGIIEECSRDEYEYLMRHRPVVRNKETTKVRIIFNCSSKIRENLSLNDFLQTGPNLNPNVLDILLNFREFKIVFSADIAKSFLMITIAEEDRKFLWFPDNWNENF</sequence>
<dbReference type="InterPro" id="IPR043502">
    <property type="entry name" value="DNA/RNA_pol_sf"/>
</dbReference>
<evidence type="ECO:0000313" key="2">
    <source>
        <dbReference type="Proteomes" id="UP000886998"/>
    </source>
</evidence>
<organism evidence="1 2">
    <name type="scientific">Trichonephila inaurata madagascariensis</name>
    <dbReference type="NCBI Taxonomy" id="2747483"/>
    <lineage>
        <taxon>Eukaryota</taxon>
        <taxon>Metazoa</taxon>
        <taxon>Ecdysozoa</taxon>
        <taxon>Arthropoda</taxon>
        <taxon>Chelicerata</taxon>
        <taxon>Arachnida</taxon>
        <taxon>Araneae</taxon>
        <taxon>Araneomorphae</taxon>
        <taxon>Entelegynae</taxon>
        <taxon>Araneoidea</taxon>
        <taxon>Nephilidae</taxon>
        <taxon>Trichonephila</taxon>
        <taxon>Trichonephila inaurata</taxon>
    </lineage>
</organism>
<keyword evidence="2" id="KW-1185">Reference proteome</keyword>
<dbReference type="GO" id="GO:0071897">
    <property type="term" value="P:DNA biosynthetic process"/>
    <property type="evidence" value="ECO:0007669"/>
    <property type="project" value="UniProtKB-ARBA"/>
</dbReference>
<accession>A0A8X6XMN3</accession>
<dbReference type="AlphaFoldDB" id="A0A8X6XMN3"/>
<dbReference type="PANTHER" id="PTHR47331">
    <property type="entry name" value="PHD-TYPE DOMAIN-CONTAINING PROTEIN"/>
    <property type="match status" value="1"/>
</dbReference>
<reference evidence="1" key="1">
    <citation type="submission" date="2020-08" db="EMBL/GenBank/DDBJ databases">
        <title>Multicomponent nature underlies the extraordinary mechanical properties of spider dragline silk.</title>
        <authorList>
            <person name="Kono N."/>
            <person name="Nakamura H."/>
            <person name="Mori M."/>
            <person name="Yoshida Y."/>
            <person name="Ohtoshi R."/>
            <person name="Malay A.D."/>
            <person name="Moran D.A.P."/>
            <person name="Tomita M."/>
            <person name="Numata K."/>
            <person name="Arakawa K."/>
        </authorList>
    </citation>
    <scope>NUCLEOTIDE SEQUENCE</scope>
</reference>
<dbReference type="OrthoDB" id="6411510at2759"/>
<gene>
    <name evidence="1" type="primary">X975_00963</name>
    <name evidence="1" type="ORF">TNIN_474471</name>
</gene>
<dbReference type="InterPro" id="IPR043128">
    <property type="entry name" value="Rev_trsase/Diguanyl_cyclase"/>
</dbReference>
<protein>
    <recommendedName>
        <fullName evidence="3">Reverse transcriptase</fullName>
    </recommendedName>
</protein>
<name>A0A8X6XMN3_9ARAC</name>
<proteinExistence type="predicted"/>
<dbReference type="Gene3D" id="3.10.10.10">
    <property type="entry name" value="HIV Type 1 Reverse Transcriptase, subunit A, domain 1"/>
    <property type="match status" value="1"/>
</dbReference>
<dbReference type="EMBL" id="BMAV01011150">
    <property type="protein sequence ID" value="GFY56782.1"/>
    <property type="molecule type" value="Genomic_DNA"/>
</dbReference>
<dbReference type="SUPFAM" id="SSF56672">
    <property type="entry name" value="DNA/RNA polymerases"/>
    <property type="match status" value="1"/>
</dbReference>
<comment type="caution">
    <text evidence="1">The sequence shown here is derived from an EMBL/GenBank/DDBJ whole genome shotgun (WGS) entry which is preliminary data.</text>
</comment>